<proteinExistence type="predicted"/>
<keyword evidence="2" id="KW-0812">Transmembrane</keyword>
<feature type="region of interest" description="Disordered" evidence="1">
    <location>
        <begin position="847"/>
        <end position="916"/>
    </location>
</feature>
<evidence type="ECO:0000313" key="5">
    <source>
        <dbReference type="Proteomes" id="UP000322997"/>
    </source>
</evidence>
<evidence type="ECO:0000256" key="2">
    <source>
        <dbReference type="SAM" id="Phobius"/>
    </source>
</evidence>
<sequence>MGINIHEPLWFLLVLPVIAVLYLYVKRGRFNKEKRMIMIIRCLTFLLLITALTDPYLTLPQKGKNVIFLADRSASINDSADDMMVAIEDQVTKKKETDAYGIVSFAKGAALEQSLSSKESEVPGFSGEVGEDETNIQNGLEYASNLLGSSNGGRIVLYSDGIETLGAGEDIIPKLKDNGIEVDWVKRPSNGQDDVAVTSVNSPALQYKGEEATVSVTLHSTTQTSVDLQLDLNGNKIARKQVKVQEGNNEFEFQHTVDETGMLVYRAEIYSDTDARPENNQLSSIARAEGDPLVLLVHDDGKKSRLEEQLKSAGFRVEALQSSQLPDKLSSYLDYQTILFDNVAATDIPEEKMNLMEQAVKEFGRGFIMFGGDESFALGGYFKTPIEKLLPVDMEVKGKKELPSLGLVLVIDRSGSMDGQKLSLAKEAAARTVSLLREKDTLGVLAFDDRPWEIVPTEPIKDRKKAEEKIRTISPGGGTNIYPSLEEAYVSLQDKPLKRKHIILLTDGQSAAGGDYDTLIEGGLSKGVTLSTVAIGSDADRYLLEDLSQMGNGRFYDVVDASVIPSILTRETVITTRTYIEDQPFYPTIQSSKWQKLFESGMPRMNAYIATSPKDSAQVELASDKKDPILATWRYGLGTTFAFTSDTKGQWAGDFASWKSWPEFINQLVTRSFPSIQSSPYSIELDGSGEKTKLLLTSPDSGTMPLTVSVLAEDGKQVEATSRILSPGVHEVEFDERLSPGVYSMSIGDQALNQAYETGFAVPYSEEYSYQGGSVRTVEGIVKETGGKTYDSGIDAFRSMNDRPYNEQSIRTFLILLAFLLFFAEVALRRFGLPVALATVGEKFGRKVQKNNGPETTRRRPAKVLDDTHSRREEPVPVMQDEPEPSAKPKLKPKPQVHHDPDRMKRLLDAKNRRNK</sequence>
<dbReference type="SMART" id="SM00327">
    <property type="entry name" value="VWA"/>
    <property type="match status" value="2"/>
</dbReference>
<dbReference type="Gene3D" id="3.40.50.410">
    <property type="entry name" value="von Willebrand factor, type A domain"/>
    <property type="match status" value="1"/>
</dbReference>
<dbReference type="SUPFAM" id="SSF53300">
    <property type="entry name" value="vWA-like"/>
    <property type="match status" value="2"/>
</dbReference>
<comment type="caution">
    <text evidence="4">The sequence shown here is derived from an EMBL/GenBank/DDBJ whole genome shotgun (WGS) entry which is preliminary data.</text>
</comment>
<evidence type="ECO:0000313" key="4">
    <source>
        <dbReference type="EMBL" id="TYS54043.1"/>
    </source>
</evidence>
<feature type="compositionally biased region" description="Basic and acidic residues" evidence="1">
    <location>
        <begin position="897"/>
        <end position="916"/>
    </location>
</feature>
<dbReference type="InterPro" id="IPR036465">
    <property type="entry name" value="vWFA_dom_sf"/>
</dbReference>
<organism evidence="4 5">
    <name type="scientific">Rossellomorea marisflavi</name>
    <dbReference type="NCBI Taxonomy" id="189381"/>
    <lineage>
        <taxon>Bacteria</taxon>
        <taxon>Bacillati</taxon>
        <taxon>Bacillota</taxon>
        <taxon>Bacilli</taxon>
        <taxon>Bacillales</taxon>
        <taxon>Bacillaceae</taxon>
        <taxon>Rossellomorea</taxon>
    </lineage>
</organism>
<dbReference type="Gene3D" id="3.40.50.880">
    <property type="match status" value="2"/>
</dbReference>
<dbReference type="CDD" id="cd00198">
    <property type="entry name" value="vWFA"/>
    <property type="match status" value="1"/>
</dbReference>
<feature type="transmembrane region" description="Helical" evidence="2">
    <location>
        <begin position="37"/>
        <end position="57"/>
    </location>
</feature>
<dbReference type="Pfam" id="PF13519">
    <property type="entry name" value="VWA_2"/>
    <property type="match status" value="1"/>
</dbReference>
<evidence type="ECO:0000259" key="3">
    <source>
        <dbReference type="PROSITE" id="PS50234"/>
    </source>
</evidence>
<protein>
    <submittedName>
        <fullName evidence="4">VWA domain-containing protein</fullName>
    </submittedName>
</protein>
<keyword evidence="2" id="KW-0472">Membrane</keyword>
<dbReference type="InterPro" id="IPR002035">
    <property type="entry name" value="VWF_A"/>
</dbReference>
<keyword evidence="2" id="KW-1133">Transmembrane helix</keyword>
<dbReference type="PANTHER" id="PTHR37947">
    <property type="entry name" value="BLL2462 PROTEIN"/>
    <property type="match status" value="1"/>
</dbReference>
<dbReference type="PANTHER" id="PTHR37947:SF2">
    <property type="entry name" value="VON WILLEBRAND FACTOR TYPE A"/>
    <property type="match status" value="1"/>
</dbReference>
<dbReference type="SUPFAM" id="SSF52317">
    <property type="entry name" value="Class I glutamine amidotransferase-like"/>
    <property type="match status" value="1"/>
</dbReference>
<dbReference type="InterPro" id="IPR029062">
    <property type="entry name" value="Class_I_gatase-like"/>
</dbReference>
<dbReference type="PROSITE" id="PS50234">
    <property type="entry name" value="VWFA"/>
    <property type="match status" value="1"/>
</dbReference>
<dbReference type="Pfam" id="PF00092">
    <property type="entry name" value="VWA"/>
    <property type="match status" value="1"/>
</dbReference>
<dbReference type="RefSeq" id="WP_148985403.1">
    <property type="nucleotide sequence ID" value="NZ_JBNILK010000002.1"/>
</dbReference>
<dbReference type="EMBL" id="VTEQ01000003">
    <property type="protein sequence ID" value="TYS54043.1"/>
    <property type="molecule type" value="Genomic_DNA"/>
</dbReference>
<feature type="transmembrane region" description="Helical" evidence="2">
    <location>
        <begin position="6"/>
        <end position="25"/>
    </location>
</feature>
<reference evidence="4 5" key="1">
    <citation type="submission" date="2019-08" db="EMBL/GenBank/DDBJ databases">
        <title>Bacillus genomes from the desert of Cuatro Cienegas, Coahuila.</title>
        <authorList>
            <person name="Olmedo-Alvarez G."/>
        </authorList>
    </citation>
    <scope>NUCLEOTIDE SEQUENCE [LARGE SCALE GENOMIC DNA]</scope>
    <source>
        <strain evidence="4 5">CH108_3D</strain>
    </source>
</reference>
<feature type="domain" description="VWFA" evidence="3">
    <location>
        <begin position="406"/>
        <end position="573"/>
    </location>
</feature>
<gene>
    <name evidence="4" type="ORF">FZC83_12525</name>
</gene>
<accession>A0A5D4RRQ9</accession>
<evidence type="ECO:0000256" key="1">
    <source>
        <dbReference type="SAM" id="MobiDB-lite"/>
    </source>
</evidence>
<feature type="compositionally biased region" description="Basic and acidic residues" evidence="1">
    <location>
        <begin position="863"/>
        <end position="875"/>
    </location>
</feature>
<dbReference type="Proteomes" id="UP000322997">
    <property type="component" value="Unassembled WGS sequence"/>
</dbReference>
<dbReference type="AlphaFoldDB" id="A0A5D4RRQ9"/>
<name>A0A5D4RRQ9_9BACI</name>